<protein>
    <submittedName>
        <fullName evidence="1">Uncharacterized protein</fullName>
    </submittedName>
</protein>
<organism evidence="1">
    <name type="scientific">Arundo donax</name>
    <name type="common">Giant reed</name>
    <name type="synonym">Donax arundinaceus</name>
    <dbReference type="NCBI Taxonomy" id="35708"/>
    <lineage>
        <taxon>Eukaryota</taxon>
        <taxon>Viridiplantae</taxon>
        <taxon>Streptophyta</taxon>
        <taxon>Embryophyta</taxon>
        <taxon>Tracheophyta</taxon>
        <taxon>Spermatophyta</taxon>
        <taxon>Magnoliopsida</taxon>
        <taxon>Liliopsida</taxon>
        <taxon>Poales</taxon>
        <taxon>Poaceae</taxon>
        <taxon>PACMAD clade</taxon>
        <taxon>Arundinoideae</taxon>
        <taxon>Arundineae</taxon>
        <taxon>Arundo</taxon>
    </lineage>
</organism>
<proteinExistence type="predicted"/>
<reference evidence="1" key="1">
    <citation type="submission" date="2014-09" db="EMBL/GenBank/DDBJ databases">
        <authorList>
            <person name="Magalhaes I.L.F."/>
            <person name="Oliveira U."/>
            <person name="Santos F.R."/>
            <person name="Vidigal T.H.D.A."/>
            <person name="Brescovit A.D."/>
            <person name="Santos A.J."/>
        </authorList>
    </citation>
    <scope>NUCLEOTIDE SEQUENCE</scope>
    <source>
        <tissue evidence="1">Shoot tissue taken approximately 20 cm above the soil surface</tissue>
    </source>
</reference>
<evidence type="ECO:0000313" key="1">
    <source>
        <dbReference type="EMBL" id="JAE38618.1"/>
    </source>
</evidence>
<accession>A0A0A9I0F8</accession>
<sequence length="44" mass="5027">MAAELVHAARSENAGEPERLRFWWCWPNNTDNKFSASWGGCNCI</sequence>
<reference evidence="1" key="2">
    <citation type="journal article" date="2015" name="Data Brief">
        <title>Shoot transcriptome of the giant reed, Arundo donax.</title>
        <authorList>
            <person name="Barrero R.A."/>
            <person name="Guerrero F.D."/>
            <person name="Moolhuijzen P."/>
            <person name="Goolsby J.A."/>
            <person name="Tidwell J."/>
            <person name="Bellgard S.E."/>
            <person name="Bellgard M.I."/>
        </authorList>
    </citation>
    <scope>NUCLEOTIDE SEQUENCE</scope>
    <source>
        <tissue evidence="1">Shoot tissue taken approximately 20 cm above the soil surface</tissue>
    </source>
</reference>
<name>A0A0A9I0F8_ARUDO</name>
<dbReference type="AlphaFoldDB" id="A0A0A9I0F8"/>
<dbReference type="EMBL" id="GBRH01159278">
    <property type="protein sequence ID" value="JAE38618.1"/>
    <property type="molecule type" value="Transcribed_RNA"/>
</dbReference>